<reference evidence="1 2" key="1">
    <citation type="submission" date="2011-02" db="EMBL/GenBank/DDBJ databases">
        <authorList>
            <person name="Weinstock G."/>
            <person name="Sodergren E."/>
            <person name="Clifton S."/>
            <person name="Fulton L."/>
            <person name="Fulton B."/>
            <person name="Courtney L."/>
            <person name="Fronick C."/>
            <person name="Harrison M."/>
            <person name="Strong C."/>
            <person name="Farmer C."/>
            <person name="Delahaunty K."/>
            <person name="Markovic C."/>
            <person name="Hall O."/>
            <person name="Minx P."/>
            <person name="Tomlinson C."/>
            <person name="Mitreva M."/>
            <person name="Hou S."/>
            <person name="Chen J."/>
            <person name="Wollam A."/>
            <person name="Pepin K.H."/>
            <person name="Johnson M."/>
            <person name="Bhonagiri V."/>
            <person name="Zhang X."/>
            <person name="Suruliraj S."/>
            <person name="Warren W."/>
            <person name="Chinwalla A."/>
            <person name="Mardis E.R."/>
            <person name="Wilson R.K."/>
        </authorList>
    </citation>
    <scope>NUCLEOTIDE SEQUENCE [LARGE SCALE GENOMIC DNA]</scope>
    <source>
        <strain evidence="1 2">YIT 11841</strain>
    </source>
</reference>
<evidence type="ECO:0000313" key="2">
    <source>
        <dbReference type="Proteomes" id="UP000005546"/>
    </source>
</evidence>
<dbReference type="RefSeq" id="WP_008628186.1">
    <property type="nucleotide sequence ID" value="NZ_GL883867.1"/>
</dbReference>
<name>F3QVZ8_9BACT</name>
<dbReference type="EMBL" id="AFBR01000067">
    <property type="protein sequence ID" value="EGG52466.1"/>
    <property type="molecule type" value="Genomic_DNA"/>
</dbReference>
<proteinExistence type="predicted"/>
<dbReference type="Proteomes" id="UP000005546">
    <property type="component" value="Unassembled WGS sequence"/>
</dbReference>
<dbReference type="STRING" id="762982.HMPREF9442_02321"/>
<keyword evidence="2" id="KW-1185">Reference proteome</keyword>
<evidence type="ECO:0000313" key="1">
    <source>
        <dbReference type="EMBL" id="EGG52466.1"/>
    </source>
</evidence>
<organism evidence="1 2">
    <name type="scientific">Paraprevotella xylaniphila YIT 11841</name>
    <dbReference type="NCBI Taxonomy" id="762982"/>
    <lineage>
        <taxon>Bacteria</taxon>
        <taxon>Pseudomonadati</taxon>
        <taxon>Bacteroidota</taxon>
        <taxon>Bacteroidia</taxon>
        <taxon>Bacteroidales</taxon>
        <taxon>Prevotellaceae</taxon>
        <taxon>Paraprevotella</taxon>
    </lineage>
</organism>
<protein>
    <submittedName>
        <fullName evidence="1">Conserved domain protein</fullName>
    </submittedName>
</protein>
<dbReference type="HOGENOM" id="CLU_993388_0_0_10"/>
<comment type="caution">
    <text evidence="1">The sequence shown here is derived from an EMBL/GenBank/DDBJ whole genome shotgun (WGS) entry which is preliminary data.</text>
</comment>
<dbReference type="PROSITE" id="PS51257">
    <property type="entry name" value="PROKAR_LIPOPROTEIN"/>
    <property type="match status" value="1"/>
</dbReference>
<gene>
    <name evidence="1" type="ORF">HMPREF9442_02321</name>
</gene>
<accession>F3QVZ8</accession>
<dbReference type="AlphaFoldDB" id="F3QVZ8"/>
<sequence length="280" mass="32146">MKKKIFKNSVLGISVLTGATGCNSDSGMETKDIGNDFILNGNTNTNVKTKAIAVPLSMDNKQYINAVKQLANDVFCYPELAKDFIKSPQTYFSRYGYEGEILLDDGIIKLIMAYANDDIRQAIQNNDLKLMVRLCSKNHLFDDAISKIGFKNKIAESLTKGRGFNTEIQPYSWFWFAEWVFMALVYWQLNTMAATYTYTQMDTESIVAVRTDNTSLFNIRTLWNIVNEDKKVKYFASEEIEQIINEVIEPLKEIRPELFNQFSEEEIRNQIRGAFYGTIL</sequence>